<dbReference type="GO" id="GO:0016705">
    <property type="term" value="F:oxidoreductase activity, acting on paired donors, with incorporation or reduction of molecular oxygen"/>
    <property type="evidence" value="ECO:0007669"/>
    <property type="project" value="InterPro"/>
</dbReference>
<keyword evidence="5 6" id="KW-0349">Heme</keyword>
<keyword evidence="6" id="KW-0503">Monooxygenase</keyword>
<keyword evidence="7" id="KW-0812">Transmembrane</keyword>
<comment type="caution">
    <text evidence="8">The sequence shown here is derived from an EMBL/GenBank/DDBJ whole genome shotgun (WGS) entry which is preliminary data.</text>
</comment>
<keyword evidence="3 5" id="KW-0479">Metal-binding</keyword>
<dbReference type="Pfam" id="PF00067">
    <property type="entry name" value="p450"/>
    <property type="match status" value="1"/>
</dbReference>
<keyword evidence="6" id="KW-0560">Oxidoreductase</keyword>
<dbReference type="Gene3D" id="1.10.630.10">
    <property type="entry name" value="Cytochrome P450"/>
    <property type="match status" value="1"/>
</dbReference>
<dbReference type="EMBL" id="CAMPGE010006519">
    <property type="protein sequence ID" value="CAI2365373.1"/>
    <property type="molecule type" value="Genomic_DNA"/>
</dbReference>
<dbReference type="GO" id="GO:0004497">
    <property type="term" value="F:monooxygenase activity"/>
    <property type="evidence" value="ECO:0007669"/>
    <property type="project" value="UniProtKB-KW"/>
</dbReference>
<evidence type="ECO:0000313" key="8">
    <source>
        <dbReference type="EMBL" id="CAI2365373.1"/>
    </source>
</evidence>
<dbReference type="Proteomes" id="UP001295684">
    <property type="component" value="Unassembled WGS sequence"/>
</dbReference>
<dbReference type="PROSITE" id="PS00086">
    <property type="entry name" value="CYTOCHROME_P450"/>
    <property type="match status" value="1"/>
</dbReference>
<dbReference type="InterPro" id="IPR002403">
    <property type="entry name" value="Cyt_P450_E_grp-IV"/>
</dbReference>
<keyword evidence="9" id="KW-1185">Reference proteome</keyword>
<dbReference type="GO" id="GO:0005506">
    <property type="term" value="F:iron ion binding"/>
    <property type="evidence" value="ECO:0007669"/>
    <property type="project" value="InterPro"/>
</dbReference>
<evidence type="ECO:0000256" key="5">
    <source>
        <dbReference type="PIRSR" id="PIRSR602403-1"/>
    </source>
</evidence>
<dbReference type="PANTHER" id="PTHR24305">
    <property type="entry name" value="CYTOCHROME P450"/>
    <property type="match status" value="1"/>
</dbReference>
<sequence length="521" mass="59808">MVIAAFMISGYGILKGLIAVLVLSIILGFYDIVMKPTLFRRRFSKYPNVYVRPTFTFLVGDFDKAIEDETSNRIYYQHIKEEAALRNKYDLKVDIEGKVLTLSLISDRAMREYVALSPNKIDKFRWLKGPMKIEIGSISVEGTSTEILNRRKYLSSLLGLNAGSKYIPQMLSCCEEYVQKLKTKGKVQFMDEMLTFAFYTLACILFGSDIKLLMGKKHSFKNEDGTIEELTLLEYFCKIEQAFMKEFTNPITGLLPIISDLNLIDPFKTNQRNFQIYRKALNEMLAQSKDNESIWAQLKNKDDYDQDKIRCDLQMYVFAGAESISHNIVSALYFLKKFPDSYAKLKKELNDHGIHKGADFNKVLTIDKLDELEYLSCVVKEALRFDPPFPQGYFYTAKEDITLCDVPIPKGTIMKHDYLSGSFNEKSYLRPMEFIPDRFNPESEFYQESVKSGVSPEPYSKRFFGMGTRRCPGQSFGVLQCKLIIAYLVSSMDYEVDSDLLSNDYAGFGLGGNFTPYFTIT</sequence>
<dbReference type="CDD" id="cd00302">
    <property type="entry name" value="cytochrome_P450"/>
    <property type="match status" value="1"/>
</dbReference>
<comment type="similarity">
    <text evidence="2 6">Belongs to the cytochrome P450 family.</text>
</comment>
<evidence type="ECO:0000256" key="4">
    <source>
        <dbReference type="ARBA" id="ARBA00023004"/>
    </source>
</evidence>
<dbReference type="InterPro" id="IPR050121">
    <property type="entry name" value="Cytochrome_P450_monoxygenase"/>
</dbReference>
<dbReference type="InterPro" id="IPR036396">
    <property type="entry name" value="Cyt_P450_sf"/>
</dbReference>
<proteinExistence type="inferred from homology"/>
<dbReference type="InterPro" id="IPR001128">
    <property type="entry name" value="Cyt_P450"/>
</dbReference>
<comment type="cofactor">
    <cofactor evidence="1 5">
        <name>heme</name>
        <dbReference type="ChEBI" id="CHEBI:30413"/>
    </cofactor>
</comment>
<evidence type="ECO:0000256" key="3">
    <source>
        <dbReference type="ARBA" id="ARBA00022723"/>
    </source>
</evidence>
<dbReference type="InterPro" id="IPR017972">
    <property type="entry name" value="Cyt_P450_CS"/>
</dbReference>
<gene>
    <name evidence="8" type="ORF">ECRASSUSDP1_LOCUS6716</name>
</gene>
<keyword evidence="4 5" id="KW-0408">Iron</keyword>
<keyword evidence="7" id="KW-0472">Membrane</keyword>
<protein>
    <recommendedName>
        <fullName evidence="10">Cytochrome P450</fullName>
    </recommendedName>
</protein>
<reference evidence="8" key="1">
    <citation type="submission" date="2023-07" db="EMBL/GenBank/DDBJ databases">
        <authorList>
            <consortium name="AG Swart"/>
            <person name="Singh M."/>
            <person name="Singh A."/>
            <person name="Seah K."/>
            <person name="Emmerich C."/>
        </authorList>
    </citation>
    <scope>NUCLEOTIDE SEQUENCE</scope>
    <source>
        <strain evidence="8">DP1</strain>
    </source>
</reference>
<accession>A0AAD1UA96</accession>
<feature type="transmembrane region" description="Helical" evidence="7">
    <location>
        <begin position="12"/>
        <end position="33"/>
    </location>
</feature>
<dbReference type="PANTHER" id="PTHR24305:SF166">
    <property type="entry name" value="CYTOCHROME P450 12A4, MITOCHONDRIAL-RELATED"/>
    <property type="match status" value="1"/>
</dbReference>
<evidence type="ECO:0000256" key="7">
    <source>
        <dbReference type="SAM" id="Phobius"/>
    </source>
</evidence>
<evidence type="ECO:0000256" key="1">
    <source>
        <dbReference type="ARBA" id="ARBA00001971"/>
    </source>
</evidence>
<dbReference type="GO" id="GO:0020037">
    <property type="term" value="F:heme binding"/>
    <property type="evidence" value="ECO:0007669"/>
    <property type="project" value="InterPro"/>
</dbReference>
<dbReference type="AlphaFoldDB" id="A0AAD1UA96"/>
<organism evidence="8 9">
    <name type="scientific">Euplotes crassus</name>
    <dbReference type="NCBI Taxonomy" id="5936"/>
    <lineage>
        <taxon>Eukaryota</taxon>
        <taxon>Sar</taxon>
        <taxon>Alveolata</taxon>
        <taxon>Ciliophora</taxon>
        <taxon>Intramacronucleata</taxon>
        <taxon>Spirotrichea</taxon>
        <taxon>Hypotrichia</taxon>
        <taxon>Euplotida</taxon>
        <taxon>Euplotidae</taxon>
        <taxon>Moneuplotes</taxon>
    </lineage>
</organism>
<dbReference type="PRINTS" id="PR00465">
    <property type="entry name" value="EP450IV"/>
</dbReference>
<feature type="binding site" description="axial binding residue" evidence="5">
    <location>
        <position position="471"/>
    </location>
    <ligand>
        <name>heme</name>
        <dbReference type="ChEBI" id="CHEBI:30413"/>
    </ligand>
    <ligandPart>
        <name>Fe</name>
        <dbReference type="ChEBI" id="CHEBI:18248"/>
    </ligandPart>
</feature>
<name>A0AAD1UA96_EUPCR</name>
<dbReference type="SUPFAM" id="SSF48264">
    <property type="entry name" value="Cytochrome P450"/>
    <property type="match status" value="1"/>
</dbReference>
<evidence type="ECO:0008006" key="10">
    <source>
        <dbReference type="Google" id="ProtNLM"/>
    </source>
</evidence>
<evidence type="ECO:0000256" key="6">
    <source>
        <dbReference type="RuleBase" id="RU000461"/>
    </source>
</evidence>
<keyword evidence="7" id="KW-1133">Transmembrane helix</keyword>
<evidence type="ECO:0000313" key="9">
    <source>
        <dbReference type="Proteomes" id="UP001295684"/>
    </source>
</evidence>
<evidence type="ECO:0000256" key="2">
    <source>
        <dbReference type="ARBA" id="ARBA00010617"/>
    </source>
</evidence>